<dbReference type="SMART" id="SM00331">
    <property type="entry name" value="PP2C_SIG"/>
    <property type="match status" value="1"/>
</dbReference>
<dbReference type="InterPro" id="IPR001932">
    <property type="entry name" value="PPM-type_phosphatase-like_dom"/>
</dbReference>
<dbReference type="GO" id="GO:0004722">
    <property type="term" value="F:protein serine/threonine phosphatase activity"/>
    <property type="evidence" value="ECO:0007669"/>
    <property type="project" value="InterPro"/>
</dbReference>
<protein>
    <submittedName>
        <fullName evidence="2">Protein phosphatase 2C domain-containing protein</fullName>
    </submittedName>
</protein>
<dbReference type="PROSITE" id="PS51746">
    <property type="entry name" value="PPM_2"/>
    <property type="match status" value="1"/>
</dbReference>
<dbReference type="InterPro" id="IPR025874">
    <property type="entry name" value="DZR"/>
</dbReference>
<evidence type="ECO:0000313" key="3">
    <source>
        <dbReference type="Proteomes" id="UP000707356"/>
    </source>
</evidence>
<sequence>MPTLKQLDECPNCHLPILLSDRFCEGCGQLLDNFGNASLTCPKCGAAAPLDSDGYCSHCGVRAETSADHIEIRLSANLAGVSDRGLVHAHNEDALALYGSDQVQILVVCDGVSCSYRPQLASGCAAQTICEALVDQADTDPADAILAAVARAQLAVAAILHPSGAEASATTVVAAVCKAGRATIGWLGDSRAYWVAAEPNAAEPNAPSAVQLSQDHSWQAHAITRWLGADAEAGVPDLVTVPLLSSGCLLLCSDGLWNYTEASSLAELVSMEAEAAVIAQQLVDYACAQGAHDNVTVAVYKFAL</sequence>
<dbReference type="AlphaFoldDB" id="A0A951P6P8"/>
<comment type="caution">
    <text evidence="2">The sequence shown here is derived from an EMBL/GenBank/DDBJ whole genome shotgun (WGS) entry which is preliminary data.</text>
</comment>
<proteinExistence type="predicted"/>
<dbReference type="CDD" id="cd00143">
    <property type="entry name" value="PP2Cc"/>
    <property type="match status" value="1"/>
</dbReference>
<feature type="domain" description="PPM-type phosphatase" evidence="1">
    <location>
        <begin position="75"/>
        <end position="302"/>
    </location>
</feature>
<reference evidence="2" key="2">
    <citation type="journal article" date="2022" name="Microbiol. Resour. Announc.">
        <title>Metagenome Sequencing to Explore Phylogenomics of Terrestrial Cyanobacteria.</title>
        <authorList>
            <person name="Ward R.D."/>
            <person name="Stajich J.E."/>
            <person name="Johansen J.R."/>
            <person name="Huntemann M."/>
            <person name="Clum A."/>
            <person name="Foster B."/>
            <person name="Foster B."/>
            <person name="Roux S."/>
            <person name="Palaniappan K."/>
            <person name="Varghese N."/>
            <person name="Mukherjee S."/>
            <person name="Reddy T.B.K."/>
            <person name="Daum C."/>
            <person name="Copeland A."/>
            <person name="Chen I.A."/>
            <person name="Ivanova N.N."/>
            <person name="Kyrpides N.C."/>
            <person name="Shapiro N."/>
            <person name="Eloe-Fadrosh E.A."/>
            <person name="Pietrasiak N."/>
        </authorList>
    </citation>
    <scope>NUCLEOTIDE SEQUENCE</scope>
    <source>
        <strain evidence="2">GSE-TBD4-15B</strain>
    </source>
</reference>
<reference evidence="2" key="1">
    <citation type="submission" date="2021-05" db="EMBL/GenBank/DDBJ databases">
        <authorList>
            <person name="Pietrasiak N."/>
            <person name="Ward R."/>
            <person name="Stajich J.E."/>
            <person name="Kurbessoian T."/>
        </authorList>
    </citation>
    <scope>NUCLEOTIDE SEQUENCE</scope>
    <source>
        <strain evidence="2">GSE-TBD4-15B</strain>
    </source>
</reference>
<dbReference type="SMART" id="SM00332">
    <property type="entry name" value="PP2Cc"/>
    <property type="match status" value="1"/>
</dbReference>
<dbReference type="SUPFAM" id="SSF81606">
    <property type="entry name" value="PP2C-like"/>
    <property type="match status" value="1"/>
</dbReference>
<accession>A0A951P6P8</accession>
<dbReference type="Proteomes" id="UP000707356">
    <property type="component" value="Unassembled WGS sequence"/>
</dbReference>
<dbReference type="Pfam" id="PF12773">
    <property type="entry name" value="DZR"/>
    <property type="match status" value="1"/>
</dbReference>
<dbReference type="Gene3D" id="3.60.40.10">
    <property type="entry name" value="PPM-type phosphatase domain"/>
    <property type="match status" value="1"/>
</dbReference>
<name>A0A951P6P8_9CYAN</name>
<gene>
    <name evidence="2" type="ORF">KME07_01845</name>
</gene>
<dbReference type="InterPro" id="IPR036457">
    <property type="entry name" value="PPM-type-like_dom_sf"/>
</dbReference>
<evidence type="ECO:0000313" key="2">
    <source>
        <dbReference type="EMBL" id="MBW4464166.1"/>
    </source>
</evidence>
<dbReference type="PANTHER" id="PTHR47992">
    <property type="entry name" value="PROTEIN PHOSPHATASE"/>
    <property type="match status" value="1"/>
</dbReference>
<dbReference type="Pfam" id="PF13672">
    <property type="entry name" value="PP2C_2"/>
    <property type="match status" value="1"/>
</dbReference>
<dbReference type="InterPro" id="IPR015655">
    <property type="entry name" value="PP2C"/>
</dbReference>
<evidence type="ECO:0000259" key="1">
    <source>
        <dbReference type="PROSITE" id="PS51746"/>
    </source>
</evidence>
<dbReference type="EMBL" id="JAHHHV010000007">
    <property type="protein sequence ID" value="MBW4464166.1"/>
    <property type="molecule type" value="Genomic_DNA"/>
</dbReference>
<organism evidence="2 3">
    <name type="scientific">Pegethrix bostrychoides GSE-TBD4-15B</name>
    <dbReference type="NCBI Taxonomy" id="2839662"/>
    <lineage>
        <taxon>Bacteria</taxon>
        <taxon>Bacillati</taxon>
        <taxon>Cyanobacteriota</taxon>
        <taxon>Cyanophyceae</taxon>
        <taxon>Oculatellales</taxon>
        <taxon>Oculatellaceae</taxon>
        <taxon>Pegethrix</taxon>
    </lineage>
</organism>